<gene>
    <name evidence="7" type="primary">hpr</name>
    <name evidence="7" type="ORF">PAESOLCIP111_02789</name>
</gene>
<evidence type="ECO:0000313" key="8">
    <source>
        <dbReference type="Proteomes" id="UP000693672"/>
    </source>
</evidence>
<evidence type="ECO:0000256" key="2">
    <source>
        <dbReference type="ARBA" id="ARBA00023002"/>
    </source>
</evidence>
<dbReference type="InterPro" id="IPR050418">
    <property type="entry name" value="D-iso_2-hydroxyacid_DH_PdxB"/>
</dbReference>
<dbReference type="PROSITE" id="PS00670">
    <property type="entry name" value="D_2_HYDROXYACID_DH_2"/>
    <property type="match status" value="1"/>
</dbReference>
<evidence type="ECO:0000256" key="4">
    <source>
        <dbReference type="RuleBase" id="RU003719"/>
    </source>
</evidence>
<dbReference type="Pfam" id="PF00389">
    <property type="entry name" value="2-Hacid_dh"/>
    <property type="match status" value="1"/>
</dbReference>
<dbReference type="CDD" id="cd12162">
    <property type="entry name" value="2-Hacid_dh_4"/>
    <property type="match status" value="1"/>
</dbReference>
<dbReference type="PANTHER" id="PTHR43761">
    <property type="entry name" value="D-ISOMER SPECIFIC 2-HYDROXYACID DEHYDROGENASE FAMILY PROTEIN (AFU_ORTHOLOGUE AFUA_1G13630)"/>
    <property type="match status" value="1"/>
</dbReference>
<dbReference type="EC" id="1.1.1.81" evidence="7"/>
<accession>A0A916NIW8</accession>
<reference evidence="7" key="1">
    <citation type="submission" date="2021-06" db="EMBL/GenBank/DDBJ databases">
        <authorList>
            <person name="Criscuolo A."/>
        </authorList>
    </citation>
    <scope>NUCLEOTIDE SEQUENCE</scope>
    <source>
        <strain evidence="7">CIP111600</strain>
    </source>
</reference>
<dbReference type="AlphaFoldDB" id="A0A916NIW8"/>
<name>A0A916NIW8_9BACL</name>
<proteinExistence type="inferred from homology"/>
<feature type="domain" description="D-isomer specific 2-hydroxyacid dehydrogenase catalytic" evidence="5">
    <location>
        <begin position="19"/>
        <end position="314"/>
    </location>
</feature>
<dbReference type="InterPro" id="IPR006139">
    <property type="entry name" value="D-isomer_2_OHA_DH_cat_dom"/>
</dbReference>
<evidence type="ECO:0000256" key="3">
    <source>
        <dbReference type="ARBA" id="ARBA00023027"/>
    </source>
</evidence>
<evidence type="ECO:0000256" key="1">
    <source>
        <dbReference type="ARBA" id="ARBA00005854"/>
    </source>
</evidence>
<keyword evidence="3" id="KW-0520">NAD</keyword>
<protein>
    <submittedName>
        <fullName evidence="7">Hydroxypyruvate reductase</fullName>
        <ecNumber evidence="7">1.1.1.81</ecNumber>
    </submittedName>
</protein>
<evidence type="ECO:0000259" key="5">
    <source>
        <dbReference type="Pfam" id="PF00389"/>
    </source>
</evidence>
<keyword evidence="8" id="KW-1185">Reference proteome</keyword>
<dbReference type="Pfam" id="PF02826">
    <property type="entry name" value="2-Hacid_dh_C"/>
    <property type="match status" value="1"/>
</dbReference>
<dbReference type="EMBL" id="CAJVAS010000010">
    <property type="protein sequence ID" value="CAG7626035.1"/>
    <property type="molecule type" value="Genomic_DNA"/>
</dbReference>
<sequence length="319" mass="33887">MHIVVLDGYTLNPGDLSWSALEKLGTVTLHDRTPEHEVAARAADADIVLTNKTPLSAASLSQLPKLRYIGVLATGYNIVDTEAAAKQGIVVTNVPSYSTYSVAQLVFALLLELCHRVGRHDEAVKSGDWAASPDFCFTRAPLIELAGKTMGLIGLGRIGRQTARIALAMGMRVVAVGSGRTAPTPEEGVEWVTLPELLQQADVVSLHCPLTPATQGLINREHIAMMKPSAMLINTSRGPLIVEDELAAALREQRLAGAGLDVLAAEPPRADNPLLALPNCIVTPHIAWATREARVRLMDTAVANLAAYLAGKPVNVIGG</sequence>
<organism evidence="7 8">
    <name type="scientific">Paenibacillus solanacearum</name>
    <dbReference type="NCBI Taxonomy" id="2048548"/>
    <lineage>
        <taxon>Bacteria</taxon>
        <taxon>Bacillati</taxon>
        <taxon>Bacillota</taxon>
        <taxon>Bacilli</taxon>
        <taxon>Bacillales</taxon>
        <taxon>Paenibacillaceae</taxon>
        <taxon>Paenibacillus</taxon>
    </lineage>
</organism>
<comment type="similarity">
    <text evidence="1 4">Belongs to the D-isomer specific 2-hydroxyacid dehydrogenase family.</text>
</comment>
<comment type="caution">
    <text evidence="7">The sequence shown here is derived from an EMBL/GenBank/DDBJ whole genome shotgun (WGS) entry which is preliminary data.</text>
</comment>
<dbReference type="InterPro" id="IPR006140">
    <property type="entry name" value="D-isomer_DH_NAD-bd"/>
</dbReference>
<feature type="domain" description="D-isomer specific 2-hydroxyacid dehydrogenase NAD-binding" evidence="6">
    <location>
        <begin position="107"/>
        <end position="287"/>
    </location>
</feature>
<dbReference type="GO" id="GO:0051287">
    <property type="term" value="F:NAD binding"/>
    <property type="evidence" value="ECO:0007669"/>
    <property type="project" value="InterPro"/>
</dbReference>
<evidence type="ECO:0000313" key="7">
    <source>
        <dbReference type="EMBL" id="CAG7626035.1"/>
    </source>
</evidence>
<evidence type="ECO:0000259" key="6">
    <source>
        <dbReference type="Pfam" id="PF02826"/>
    </source>
</evidence>
<dbReference type="RefSeq" id="WP_218092549.1">
    <property type="nucleotide sequence ID" value="NZ_CAJVAS010000010.1"/>
</dbReference>
<dbReference type="PROSITE" id="PS00671">
    <property type="entry name" value="D_2_HYDROXYACID_DH_3"/>
    <property type="match status" value="1"/>
</dbReference>
<dbReference type="PANTHER" id="PTHR43761:SF1">
    <property type="entry name" value="D-ISOMER SPECIFIC 2-HYDROXYACID DEHYDROGENASE CATALYTIC DOMAIN-CONTAINING PROTEIN-RELATED"/>
    <property type="match status" value="1"/>
</dbReference>
<keyword evidence="2 4" id="KW-0560">Oxidoreductase</keyword>
<dbReference type="Proteomes" id="UP000693672">
    <property type="component" value="Unassembled WGS sequence"/>
</dbReference>
<dbReference type="InterPro" id="IPR029753">
    <property type="entry name" value="D-isomer_DH_CS"/>
</dbReference>
<dbReference type="GO" id="GO:0016618">
    <property type="term" value="F:hydroxypyruvate reductase [NAD(P)H] activity"/>
    <property type="evidence" value="ECO:0007669"/>
    <property type="project" value="UniProtKB-EC"/>
</dbReference>
<dbReference type="FunFam" id="3.40.50.720:FF:000203">
    <property type="entry name" value="D-3-phosphoglycerate dehydrogenase (SerA)"/>
    <property type="match status" value="1"/>
</dbReference>